<keyword evidence="1" id="KW-0677">Repeat</keyword>
<dbReference type="EMBL" id="JBHSGW010000002">
    <property type="protein sequence ID" value="MFC4738950.1"/>
    <property type="molecule type" value="Genomic_DNA"/>
</dbReference>
<name>A0ABV9P2Q0_9FLAO</name>
<dbReference type="Proteomes" id="UP001595885">
    <property type="component" value="Unassembled WGS sequence"/>
</dbReference>
<evidence type="ECO:0000256" key="1">
    <source>
        <dbReference type="ARBA" id="ARBA00022737"/>
    </source>
</evidence>
<reference evidence="4" key="1">
    <citation type="journal article" date="2019" name="Int. J. Syst. Evol. Microbiol.">
        <title>The Global Catalogue of Microorganisms (GCM) 10K type strain sequencing project: providing services to taxonomists for standard genome sequencing and annotation.</title>
        <authorList>
            <consortium name="The Broad Institute Genomics Platform"/>
            <consortium name="The Broad Institute Genome Sequencing Center for Infectious Disease"/>
            <person name="Wu L."/>
            <person name="Ma J."/>
        </authorList>
    </citation>
    <scope>NUCLEOTIDE SEQUENCE [LARGE SCALE GENOMIC DNA]</scope>
    <source>
        <strain evidence="4">CCUG 50349</strain>
    </source>
</reference>
<accession>A0ABV9P2Q0</accession>
<dbReference type="Gene3D" id="2.20.110.10">
    <property type="entry name" value="Histone H3 K4-specific methyltransferase SET7/9 N-terminal domain"/>
    <property type="match status" value="2"/>
</dbReference>
<gene>
    <name evidence="3" type="ORF">ACFO3U_02985</name>
</gene>
<dbReference type="PANTHER" id="PTHR23084:SF263">
    <property type="entry name" value="MORN REPEAT-CONTAINING PROTEIN 1"/>
    <property type="match status" value="1"/>
</dbReference>
<organism evidence="3 4">
    <name type="scientific">Flavobacterium ponti</name>
    <dbReference type="NCBI Taxonomy" id="665133"/>
    <lineage>
        <taxon>Bacteria</taxon>
        <taxon>Pseudomonadati</taxon>
        <taxon>Bacteroidota</taxon>
        <taxon>Flavobacteriia</taxon>
        <taxon>Flavobacteriales</taxon>
        <taxon>Flavobacteriaceae</taxon>
        <taxon>Flavobacterium</taxon>
    </lineage>
</organism>
<evidence type="ECO:0000313" key="4">
    <source>
        <dbReference type="Proteomes" id="UP001595885"/>
    </source>
</evidence>
<evidence type="ECO:0000256" key="2">
    <source>
        <dbReference type="SAM" id="SignalP"/>
    </source>
</evidence>
<dbReference type="Pfam" id="PF02493">
    <property type="entry name" value="MORN"/>
    <property type="match status" value="5"/>
</dbReference>
<dbReference type="InterPro" id="IPR003409">
    <property type="entry name" value="MORN"/>
</dbReference>
<proteinExistence type="predicted"/>
<protein>
    <recommendedName>
        <fullName evidence="5">MORN repeat protein</fullName>
    </recommendedName>
</protein>
<dbReference type="SMART" id="SM00698">
    <property type="entry name" value="MORN"/>
    <property type="match status" value="4"/>
</dbReference>
<keyword evidence="4" id="KW-1185">Reference proteome</keyword>
<dbReference type="SUPFAM" id="SSF82185">
    <property type="entry name" value="Histone H3 K4-specific methyltransferase SET7/9 N-terminal domain"/>
    <property type="match status" value="2"/>
</dbReference>
<evidence type="ECO:0000313" key="3">
    <source>
        <dbReference type="EMBL" id="MFC4738950.1"/>
    </source>
</evidence>
<feature type="chain" id="PRO_5046831660" description="MORN repeat protein" evidence="2">
    <location>
        <begin position="18"/>
        <end position="239"/>
    </location>
</feature>
<dbReference type="PANTHER" id="PTHR23084">
    <property type="entry name" value="PHOSPHATIDYLINOSITOL-4-PHOSPHATE 5-KINASE RELATED"/>
    <property type="match status" value="1"/>
</dbReference>
<comment type="caution">
    <text evidence="3">The sequence shown here is derived from an EMBL/GenBank/DDBJ whole genome shotgun (WGS) entry which is preliminary data.</text>
</comment>
<feature type="signal peptide" evidence="2">
    <location>
        <begin position="1"/>
        <end position="17"/>
    </location>
</feature>
<dbReference type="RefSeq" id="WP_379738251.1">
    <property type="nucleotide sequence ID" value="NZ_JBHSGW010000002.1"/>
</dbReference>
<keyword evidence="2" id="KW-0732">Signal</keyword>
<evidence type="ECO:0008006" key="5">
    <source>
        <dbReference type="Google" id="ProtNLM"/>
    </source>
</evidence>
<sequence>MNKLFYLSLFLSHFIFAQNDCLQGNCEDGYGTKMYTNGQYEGFFKDGKRTNSGSFQFNDYSMYIGTWSNDKMEGFGFIKINDSISTIIGIFKDGKLNGKGVKFFKDNTIEAAWFENDSVKSYYDFQKNPVERGCVNGNCQNSYGRYKFENGDEFNGFFKENFMQFGSYVFANKITYIGEFDSEGKMNGVGIYVYSNGNYYFGNWKNSTYEGYGMFHNIVEDKKLVGYWKNGELQMENND</sequence>